<feature type="transmembrane region" description="Helical" evidence="2">
    <location>
        <begin position="105"/>
        <end position="123"/>
    </location>
</feature>
<comment type="caution">
    <text evidence="3">The sequence shown here is derived from an EMBL/GenBank/DDBJ whole genome shotgun (WGS) entry which is preliminary data.</text>
</comment>
<dbReference type="PANTHER" id="PTHR36840:SF1">
    <property type="entry name" value="BLL5714 PROTEIN"/>
    <property type="match status" value="1"/>
</dbReference>
<organism evidence="3 4">
    <name type="scientific">Yinghuangia aomiensis</name>
    <dbReference type="NCBI Taxonomy" id="676205"/>
    <lineage>
        <taxon>Bacteria</taxon>
        <taxon>Bacillati</taxon>
        <taxon>Actinomycetota</taxon>
        <taxon>Actinomycetes</taxon>
        <taxon>Kitasatosporales</taxon>
        <taxon>Streptomycetaceae</taxon>
        <taxon>Yinghuangia</taxon>
    </lineage>
</organism>
<sequence>MSTESAADRADELRVTPLELFFDLVFVFTVTQLTDSLAHHLTPGGMTRVVVMLAIIWWMYDAFIWLANAMPPKTHSRRGLHLLGMGAFLVIALTVPHAFEGDGWAFGWAYLVVVLLHTGMFAATGVPAGSVARMGAFNLAGAGLILVGGYLSASAQLALWVAAFAWTFANPYLVNLPTFRIEPRHFVERHGLVVIVAFGESVIAIGVGAGNAHLSFPLLSAALLCLVVCFGLWWAYFGHDDDEAAADFMTGLDDARRNHLGVRIYNFGHYLLLLGVLLAATGAKSAVAHPTDALGTAQAVALAGGVALFLAANLAIRRTVGRQPLLPRTCGVLLVLLAIPLGTEGAAQAELLALVLVLAGVFGYEEYTAGTLRDRLSVGAAVSPVIVPPVVDSAVAESRETEPREMGPRVTEPRGADSRVAESGVAESRVGGVPEPE</sequence>
<feature type="region of interest" description="Disordered" evidence="1">
    <location>
        <begin position="394"/>
        <end position="437"/>
    </location>
</feature>
<keyword evidence="2" id="KW-1133">Transmembrane helix</keyword>
<keyword evidence="4" id="KW-1185">Reference proteome</keyword>
<feature type="transmembrane region" description="Helical" evidence="2">
    <location>
        <begin position="191"/>
        <end position="210"/>
    </location>
</feature>
<dbReference type="PANTHER" id="PTHR36840">
    <property type="entry name" value="BLL5714 PROTEIN"/>
    <property type="match status" value="1"/>
</dbReference>
<keyword evidence="2" id="KW-0812">Transmembrane</keyword>
<proteinExistence type="predicted"/>
<evidence type="ECO:0000256" key="2">
    <source>
        <dbReference type="SAM" id="Phobius"/>
    </source>
</evidence>
<evidence type="ECO:0000313" key="4">
    <source>
        <dbReference type="Proteomes" id="UP001500466"/>
    </source>
</evidence>
<evidence type="ECO:0000256" key="1">
    <source>
        <dbReference type="SAM" id="MobiDB-lite"/>
    </source>
</evidence>
<dbReference type="Pfam" id="PF06772">
    <property type="entry name" value="LtrA"/>
    <property type="match status" value="1"/>
</dbReference>
<protein>
    <recommendedName>
        <fullName evidence="5">Low temperature requirement protein LtrA</fullName>
    </recommendedName>
</protein>
<feature type="transmembrane region" description="Helical" evidence="2">
    <location>
        <begin position="295"/>
        <end position="316"/>
    </location>
</feature>
<feature type="transmembrane region" description="Helical" evidence="2">
    <location>
        <begin position="264"/>
        <end position="283"/>
    </location>
</feature>
<reference evidence="4" key="1">
    <citation type="journal article" date="2019" name="Int. J. Syst. Evol. Microbiol.">
        <title>The Global Catalogue of Microorganisms (GCM) 10K type strain sequencing project: providing services to taxonomists for standard genome sequencing and annotation.</title>
        <authorList>
            <consortium name="The Broad Institute Genomics Platform"/>
            <consortium name="The Broad Institute Genome Sequencing Center for Infectious Disease"/>
            <person name="Wu L."/>
            <person name="Ma J."/>
        </authorList>
    </citation>
    <scope>NUCLEOTIDE SEQUENCE [LARGE SCALE GENOMIC DNA]</scope>
    <source>
        <strain evidence="4">JCM 17986</strain>
    </source>
</reference>
<evidence type="ECO:0008006" key="5">
    <source>
        <dbReference type="Google" id="ProtNLM"/>
    </source>
</evidence>
<feature type="transmembrane region" description="Helical" evidence="2">
    <location>
        <begin position="159"/>
        <end position="179"/>
    </location>
</feature>
<feature type="transmembrane region" description="Helical" evidence="2">
    <location>
        <begin position="135"/>
        <end position="153"/>
    </location>
</feature>
<gene>
    <name evidence="3" type="ORF">GCM10023205_74920</name>
</gene>
<dbReference type="EMBL" id="BAABHS010000044">
    <property type="protein sequence ID" value="GAA4991693.1"/>
    <property type="molecule type" value="Genomic_DNA"/>
</dbReference>
<feature type="compositionally biased region" description="Basic and acidic residues" evidence="1">
    <location>
        <begin position="397"/>
        <end position="420"/>
    </location>
</feature>
<accession>A0ABP9I9P1</accession>
<dbReference type="RefSeq" id="WP_345680312.1">
    <property type="nucleotide sequence ID" value="NZ_BAABHS010000044.1"/>
</dbReference>
<name>A0ABP9I9P1_9ACTN</name>
<feature type="transmembrane region" description="Helical" evidence="2">
    <location>
        <begin position="216"/>
        <end position="236"/>
    </location>
</feature>
<feature type="transmembrane region" description="Helical" evidence="2">
    <location>
        <begin position="49"/>
        <end position="67"/>
    </location>
</feature>
<evidence type="ECO:0000313" key="3">
    <source>
        <dbReference type="EMBL" id="GAA4991693.1"/>
    </source>
</evidence>
<feature type="transmembrane region" description="Helical" evidence="2">
    <location>
        <begin position="79"/>
        <end position="99"/>
    </location>
</feature>
<dbReference type="Proteomes" id="UP001500466">
    <property type="component" value="Unassembled WGS sequence"/>
</dbReference>
<dbReference type="InterPro" id="IPR010640">
    <property type="entry name" value="Low_temperature_requirement_A"/>
</dbReference>
<keyword evidence="2" id="KW-0472">Membrane</keyword>